<evidence type="ECO:0000313" key="9">
    <source>
        <dbReference type="EMBL" id="SKB46104.1"/>
    </source>
</evidence>
<sequence length="353" mass="40245">MNHLELFAGIGGFRMAMDHIQSEGLMTFQNVAFSEIDKHATVTYKANFDTSQEIEIGDIVEFTKDKNKITNLPDFDILTGGFPCQSFSLMGAKKGFEDERGQLFFRIMDIIRIKHPRYLLLENVKNLFTHHKGQTFKRIVNELEAEGYTVKYDIFNSADFKLPQTRKRVLIFATQDNIDFEFNTNVVKKCFDENKERMSIRQVENVLGVLSKEVPIKYLLSEKIKPTILSDGSANFKSKSEINQLIARPLTATMHKMHRACQDNYYSLDFIQSDGKINPALTMSKEELAKIPIRKLTPREAIMIQGFPKDFSHNANLAGVSDGALYKQAGNAVSVNTIYAVLYYLIVNNIILD</sequence>
<name>A0A1T5BFN0_9BACT</name>
<dbReference type="EC" id="2.1.1.37" evidence="8"/>
<evidence type="ECO:0000256" key="7">
    <source>
        <dbReference type="RuleBase" id="RU000416"/>
    </source>
</evidence>
<dbReference type="InterPro" id="IPR031303">
    <property type="entry name" value="C5_meth_CS"/>
</dbReference>
<evidence type="ECO:0000256" key="4">
    <source>
        <dbReference type="ARBA" id="ARBA00022747"/>
    </source>
</evidence>
<keyword evidence="3 6" id="KW-0949">S-adenosyl-L-methionine</keyword>
<proteinExistence type="inferred from homology"/>
<dbReference type="InterPro" id="IPR018117">
    <property type="entry name" value="C5_DNA_meth_AS"/>
</dbReference>
<dbReference type="RefSeq" id="WP_079682887.1">
    <property type="nucleotide sequence ID" value="NZ_FUYQ01000007.1"/>
</dbReference>
<dbReference type="InterPro" id="IPR001525">
    <property type="entry name" value="C5_MeTfrase"/>
</dbReference>
<dbReference type="GO" id="GO:0032259">
    <property type="term" value="P:methylation"/>
    <property type="evidence" value="ECO:0007669"/>
    <property type="project" value="UniProtKB-KW"/>
</dbReference>
<evidence type="ECO:0000256" key="5">
    <source>
        <dbReference type="ARBA" id="ARBA00047422"/>
    </source>
</evidence>
<dbReference type="Proteomes" id="UP000190852">
    <property type="component" value="Unassembled WGS sequence"/>
</dbReference>
<dbReference type="CDD" id="cd00315">
    <property type="entry name" value="Cyt_C5_DNA_methylase"/>
    <property type="match status" value="1"/>
</dbReference>
<dbReference type="PANTHER" id="PTHR46098">
    <property type="entry name" value="TRNA (CYTOSINE(38)-C(5))-METHYLTRANSFERASE"/>
    <property type="match status" value="1"/>
</dbReference>
<dbReference type="Gene3D" id="3.90.120.10">
    <property type="entry name" value="DNA Methylase, subunit A, domain 2"/>
    <property type="match status" value="1"/>
</dbReference>
<evidence type="ECO:0000313" key="10">
    <source>
        <dbReference type="Proteomes" id="UP000190852"/>
    </source>
</evidence>
<reference evidence="10" key="1">
    <citation type="submission" date="2017-02" db="EMBL/GenBank/DDBJ databases">
        <authorList>
            <person name="Varghese N."/>
            <person name="Submissions S."/>
        </authorList>
    </citation>
    <scope>NUCLEOTIDE SEQUENCE [LARGE SCALE GENOMIC DNA]</scope>
    <source>
        <strain evidence="10">DSM 24967</strain>
    </source>
</reference>
<protein>
    <recommendedName>
        <fullName evidence="8">Cytosine-specific methyltransferase</fullName>
        <ecNumber evidence="8">2.1.1.37</ecNumber>
    </recommendedName>
</protein>
<feature type="active site" evidence="6">
    <location>
        <position position="84"/>
    </location>
</feature>
<keyword evidence="4" id="KW-0680">Restriction system</keyword>
<evidence type="ECO:0000256" key="1">
    <source>
        <dbReference type="ARBA" id="ARBA00022603"/>
    </source>
</evidence>
<accession>A0A1T5BFN0</accession>
<gene>
    <name evidence="9" type="ORF">SAMN05660349_01262</name>
</gene>
<evidence type="ECO:0000256" key="2">
    <source>
        <dbReference type="ARBA" id="ARBA00022679"/>
    </source>
</evidence>
<dbReference type="InterPro" id="IPR029063">
    <property type="entry name" value="SAM-dependent_MTases_sf"/>
</dbReference>
<dbReference type="PRINTS" id="PR00105">
    <property type="entry name" value="C5METTRFRASE"/>
</dbReference>
<comment type="catalytic activity">
    <reaction evidence="5 8">
        <text>a 2'-deoxycytidine in DNA + S-adenosyl-L-methionine = a 5-methyl-2'-deoxycytidine in DNA + S-adenosyl-L-homocysteine + H(+)</text>
        <dbReference type="Rhea" id="RHEA:13681"/>
        <dbReference type="Rhea" id="RHEA-COMP:11369"/>
        <dbReference type="Rhea" id="RHEA-COMP:11370"/>
        <dbReference type="ChEBI" id="CHEBI:15378"/>
        <dbReference type="ChEBI" id="CHEBI:57856"/>
        <dbReference type="ChEBI" id="CHEBI:59789"/>
        <dbReference type="ChEBI" id="CHEBI:85452"/>
        <dbReference type="ChEBI" id="CHEBI:85454"/>
        <dbReference type="EC" id="2.1.1.37"/>
    </reaction>
</comment>
<dbReference type="GO" id="GO:0003886">
    <property type="term" value="F:DNA (cytosine-5-)-methyltransferase activity"/>
    <property type="evidence" value="ECO:0007669"/>
    <property type="project" value="UniProtKB-EC"/>
</dbReference>
<dbReference type="PROSITE" id="PS00095">
    <property type="entry name" value="C5_MTASE_2"/>
    <property type="match status" value="1"/>
</dbReference>
<dbReference type="GO" id="GO:0009307">
    <property type="term" value="P:DNA restriction-modification system"/>
    <property type="evidence" value="ECO:0007669"/>
    <property type="project" value="UniProtKB-KW"/>
</dbReference>
<dbReference type="EMBL" id="FUYQ01000007">
    <property type="protein sequence ID" value="SKB46104.1"/>
    <property type="molecule type" value="Genomic_DNA"/>
</dbReference>
<dbReference type="AlphaFoldDB" id="A0A1T5BFN0"/>
<evidence type="ECO:0000256" key="3">
    <source>
        <dbReference type="ARBA" id="ARBA00022691"/>
    </source>
</evidence>
<keyword evidence="10" id="KW-1185">Reference proteome</keyword>
<dbReference type="NCBIfam" id="TIGR00675">
    <property type="entry name" value="dcm"/>
    <property type="match status" value="1"/>
</dbReference>
<dbReference type="Pfam" id="PF00145">
    <property type="entry name" value="DNA_methylase"/>
    <property type="match status" value="1"/>
</dbReference>
<dbReference type="PANTHER" id="PTHR46098:SF1">
    <property type="entry name" value="TRNA (CYTOSINE(38)-C(5))-METHYLTRANSFERASE"/>
    <property type="match status" value="1"/>
</dbReference>
<dbReference type="SUPFAM" id="SSF53335">
    <property type="entry name" value="S-adenosyl-L-methionine-dependent methyltransferases"/>
    <property type="match status" value="1"/>
</dbReference>
<keyword evidence="1 6" id="KW-0489">Methyltransferase</keyword>
<comment type="similarity">
    <text evidence="6 7">Belongs to the class I-like SAM-binding methyltransferase superfamily. C5-methyltransferase family.</text>
</comment>
<evidence type="ECO:0000256" key="6">
    <source>
        <dbReference type="PROSITE-ProRule" id="PRU01016"/>
    </source>
</evidence>
<dbReference type="PROSITE" id="PS00094">
    <property type="entry name" value="C5_MTASE_1"/>
    <property type="match status" value="1"/>
</dbReference>
<evidence type="ECO:0000256" key="8">
    <source>
        <dbReference type="RuleBase" id="RU000417"/>
    </source>
</evidence>
<dbReference type="Gene3D" id="3.40.50.150">
    <property type="entry name" value="Vaccinia Virus protein VP39"/>
    <property type="match status" value="1"/>
</dbReference>
<organism evidence="9 10">
    <name type="scientific">Parabacteroides chartae</name>
    <dbReference type="NCBI Taxonomy" id="1037355"/>
    <lineage>
        <taxon>Bacteria</taxon>
        <taxon>Pseudomonadati</taxon>
        <taxon>Bacteroidota</taxon>
        <taxon>Bacteroidia</taxon>
        <taxon>Bacteroidales</taxon>
        <taxon>Tannerellaceae</taxon>
        <taxon>Parabacteroides</taxon>
    </lineage>
</organism>
<keyword evidence="2 6" id="KW-0808">Transferase</keyword>
<dbReference type="PROSITE" id="PS51679">
    <property type="entry name" value="SAM_MT_C5"/>
    <property type="match status" value="1"/>
</dbReference>
<dbReference type="InterPro" id="IPR050750">
    <property type="entry name" value="C5-MTase"/>
</dbReference>